<sequence>MFLSHIHNFRAFAIIGVVSAHTLHAFRWDNHPVLFQFFDTLFNQSSILFFFIAGFLFQYLSGRFEKYFYWKKKFQYVIVPYLLLSIPGIFYYTQIAYQDNTWQGFYDNSLAEQVFYFLITGKHLAPFWFVPTIFIFYIISPLLIKADRDGRIYWLLPLLMVFSFFLGRDGQYGPLNKAAYLFSIYLFGMFASVHHDRILELMKKYHLIILFLVALLIFGNVNIDGYGQYFIYTSKLLMCPLLIYYLYKSRDFFGDRLNYLGHISFGIFFIHAYILPAIKILYQKAAGTLDFPEGNLISYTLLIISLTLASMLVIFVCQKVTKKYSRMLLGA</sequence>
<accession>A0A3B0RSH6</accession>
<feature type="transmembrane region" description="Helical" evidence="6">
    <location>
        <begin position="151"/>
        <end position="168"/>
    </location>
</feature>
<dbReference type="GO" id="GO:0009246">
    <property type="term" value="P:enterobacterial common antigen biosynthetic process"/>
    <property type="evidence" value="ECO:0007669"/>
    <property type="project" value="TreeGrafter"/>
</dbReference>
<dbReference type="InterPro" id="IPR002656">
    <property type="entry name" value="Acyl_transf_3_dom"/>
</dbReference>
<name>A0A3B0RSH6_9ZZZZ</name>
<dbReference type="GO" id="GO:0016413">
    <property type="term" value="F:O-acetyltransferase activity"/>
    <property type="evidence" value="ECO:0007669"/>
    <property type="project" value="TreeGrafter"/>
</dbReference>
<evidence type="ECO:0000256" key="6">
    <source>
        <dbReference type="SAM" id="Phobius"/>
    </source>
</evidence>
<dbReference type="AlphaFoldDB" id="A0A3B0RSH6"/>
<dbReference type="GO" id="GO:0005886">
    <property type="term" value="C:plasma membrane"/>
    <property type="evidence" value="ECO:0007669"/>
    <property type="project" value="UniProtKB-SubCell"/>
</dbReference>
<evidence type="ECO:0000256" key="5">
    <source>
        <dbReference type="ARBA" id="ARBA00023136"/>
    </source>
</evidence>
<evidence type="ECO:0000256" key="3">
    <source>
        <dbReference type="ARBA" id="ARBA00022692"/>
    </source>
</evidence>
<reference evidence="8" key="1">
    <citation type="submission" date="2018-06" db="EMBL/GenBank/DDBJ databases">
        <authorList>
            <person name="Zhirakovskaya E."/>
        </authorList>
    </citation>
    <scope>NUCLEOTIDE SEQUENCE</scope>
</reference>
<feature type="transmembrane region" description="Helical" evidence="6">
    <location>
        <begin position="229"/>
        <end position="247"/>
    </location>
</feature>
<feature type="transmembrane region" description="Helical" evidence="6">
    <location>
        <begin position="74"/>
        <end position="94"/>
    </location>
</feature>
<feature type="transmembrane region" description="Helical" evidence="6">
    <location>
        <begin position="259"/>
        <end position="276"/>
    </location>
</feature>
<keyword evidence="2" id="KW-1003">Cell membrane</keyword>
<feature type="domain" description="Acyltransferase 3" evidence="7">
    <location>
        <begin position="7"/>
        <end position="313"/>
    </location>
</feature>
<feature type="transmembrane region" description="Helical" evidence="6">
    <location>
        <begin position="41"/>
        <end position="62"/>
    </location>
</feature>
<feature type="transmembrane region" description="Helical" evidence="6">
    <location>
        <begin position="174"/>
        <end position="193"/>
    </location>
</feature>
<keyword evidence="3 6" id="KW-0812">Transmembrane</keyword>
<comment type="subcellular location">
    <subcellularLocation>
        <location evidence="1">Cell membrane</location>
        <topology evidence="1">Multi-pass membrane protein</topology>
    </subcellularLocation>
</comment>
<gene>
    <name evidence="8" type="ORF">MNBD_ALPHA02-2203</name>
</gene>
<evidence type="ECO:0000256" key="1">
    <source>
        <dbReference type="ARBA" id="ARBA00004651"/>
    </source>
</evidence>
<evidence type="ECO:0000259" key="7">
    <source>
        <dbReference type="Pfam" id="PF01757"/>
    </source>
</evidence>
<dbReference type="Pfam" id="PF01757">
    <property type="entry name" value="Acyl_transf_3"/>
    <property type="match status" value="1"/>
</dbReference>
<proteinExistence type="predicted"/>
<protein>
    <recommendedName>
        <fullName evidence="7">Acyltransferase 3 domain-containing protein</fullName>
    </recommendedName>
</protein>
<feature type="transmembrane region" description="Helical" evidence="6">
    <location>
        <begin position="296"/>
        <end position="317"/>
    </location>
</feature>
<evidence type="ECO:0000256" key="2">
    <source>
        <dbReference type="ARBA" id="ARBA00022475"/>
    </source>
</evidence>
<feature type="transmembrane region" description="Helical" evidence="6">
    <location>
        <begin position="114"/>
        <end position="139"/>
    </location>
</feature>
<keyword evidence="5 6" id="KW-0472">Membrane</keyword>
<dbReference type="PANTHER" id="PTHR40074:SF2">
    <property type="entry name" value="O-ACETYLTRANSFERASE WECH"/>
    <property type="match status" value="1"/>
</dbReference>
<dbReference type="PANTHER" id="PTHR40074">
    <property type="entry name" value="O-ACETYLTRANSFERASE WECH"/>
    <property type="match status" value="1"/>
</dbReference>
<keyword evidence="4 6" id="KW-1133">Transmembrane helix</keyword>
<feature type="transmembrane region" description="Helical" evidence="6">
    <location>
        <begin position="205"/>
        <end position="223"/>
    </location>
</feature>
<evidence type="ECO:0000256" key="4">
    <source>
        <dbReference type="ARBA" id="ARBA00022989"/>
    </source>
</evidence>
<organism evidence="8">
    <name type="scientific">hydrothermal vent metagenome</name>
    <dbReference type="NCBI Taxonomy" id="652676"/>
    <lineage>
        <taxon>unclassified sequences</taxon>
        <taxon>metagenomes</taxon>
        <taxon>ecological metagenomes</taxon>
    </lineage>
</organism>
<dbReference type="EMBL" id="UOED01000109">
    <property type="protein sequence ID" value="VAV96694.1"/>
    <property type="molecule type" value="Genomic_DNA"/>
</dbReference>
<evidence type="ECO:0000313" key="8">
    <source>
        <dbReference type="EMBL" id="VAV96694.1"/>
    </source>
</evidence>